<dbReference type="PANTHER" id="PTHR36918">
    <property type="match status" value="1"/>
</dbReference>
<keyword evidence="2" id="KW-0813">Transport</keyword>
<sequence>MEKKNYKLLSITLINSEFNRASNINFESEELKNHVDIDVEDSIVDDKLIIALSLTVEGKIDKEVQYRFFNKFVGLFEIGDTNDLPVDKFSKANGPAIIFPFIREHVATTSLKANISPILLPPINFIKLSQEKKAEP</sequence>
<dbReference type="SUPFAM" id="SSF54611">
    <property type="entry name" value="SecB-like"/>
    <property type="match status" value="1"/>
</dbReference>
<dbReference type="EMBL" id="JAAMPT010000192">
    <property type="protein sequence ID" value="NMH24051.1"/>
    <property type="molecule type" value="Genomic_DNA"/>
</dbReference>
<comment type="caution">
    <text evidence="5">The sequence shown here is derived from an EMBL/GenBank/DDBJ whole genome shotgun (WGS) entry which is preliminary data.</text>
</comment>
<evidence type="ECO:0000256" key="4">
    <source>
        <dbReference type="ARBA" id="ARBA00023010"/>
    </source>
</evidence>
<accession>A0ABX1QPC2</accession>
<dbReference type="RefSeq" id="WP_169522600.1">
    <property type="nucleotide sequence ID" value="NZ_JAAMPT010000192.1"/>
</dbReference>
<evidence type="ECO:0000313" key="6">
    <source>
        <dbReference type="Proteomes" id="UP000767947"/>
    </source>
</evidence>
<dbReference type="Gene3D" id="3.10.420.10">
    <property type="entry name" value="SecB-like"/>
    <property type="match status" value="1"/>
</dbReference>
<dbReference type="InterPro" id="IPR035958">
    <property type="entry name" value="SecB-like_sf"/>
</dbReference>
<keyword evidence="4" id="KW-0811">Translocation</keyword>
<evidence type="ECO:0000256" key="1">
    <source>
        <dbReference type="ARBA" id="ARBA00009990"/>
    </source>
</evidence>
<organism evidence="5 6">
    <name type="scientific">Flavobacterium solisilvae</name>
    <dbReference type="NCBI Taxonomy" id="1852019"/>
    <lineage>
        <taxon>Bacteria</taxon>
        <taxon>Pseudomonadati</taxon>
        <taxon>Bacteroidota</taxon>
        <taxon>Flavobacteriia</taxon>
        <taxon>Flavobacteriales</taxon>
        <taxon>Flavobacteriaceae</taxon>
        <taxon>Flavobacterium</taxon>
    </lineage>
</organism>
<dbReference type="InterPro" id="IPR003708">
    <property type="entry name" value="SecB"/>
</dbReference>
<keyword evidence="3" id="KW-0653">Protein transport</keyword>
<proteinExistence type="inferred from homology"/>
<evidence type="ECO:0000313" key="5">
    <source>
        <dbReference type="EMBL" id="NMH24051.1"/>
    </source>
</evidence>
<evidence type="ECO:0000256" key="2">
    <source>
        <dbReference type="ARBA" id="ARBA00022448"/>
    </source>
</evidence>
<dbReference type="PANTHER" id="PTHR36918:SF1">
    <property type="entry name" value="PROTEIN-EXPORT PROTEIN SECB"/>
    <property type="match status" value="1"/>
</dbReference>
<dbReference type="Pfam" id="PF02556">
    <property type="entry name" value="SecB"/>
    <property type="match status" value="1"/>
</dbReference>
<keyword evidence="6" id="KW-1185">Reference proteome</keyword>
<reference evidence="5 6" key="1">
    <citation type="submission" date="2020-02" db="EMBL/GenBank/DDBJ databases">
        <title>Flavobacterium sp. genome.</title>
        <authorList>
            <person name="Jung H.S."/>
            <person name="Baek J.H."/>
            <person name="Jeon C.O."/>
        </authorList>
    </citation>
    <scope>NUCLEOTIDE SEQUENCE [LARGE SCALE GENOMIC DNA]</scope>
    <source>
        <strain evidence="5 6">SE-s27</strain>
    </source>
</reference>
<protein>
    <submittedName>
        <fullName evidence="5">Protein-export chaperone SecB</fullName>
    </submittedName>
</protein>
<comment type="similarity">
    <text evidence="1">Belongs to the SecB family.</text>
</comment>
<name>A0ABX1QPC2_9FLAO</name>
<evidence type="ECO:0000256" key="3">
    <source>
        <dbReference type="ARBA" id="ARBA00022927"/>
    </source>
</evidence>
<dbReference type="Proteomes" id="UP000767947">
    <property type="component" value="Unassembled WGS sequence"/>
</dbReference>
<gene>
    <name evidence="5" type="ORF">G6042_02070</name>
</gene>